<dbReference type="PRINTS" id="PR00411">
    <property type="entry name" value="PNDRDTASEI"/>
</dbReference>
<feature type="binding site" evidence="4">
    <location>
        <position position="269"/>
    </location>
    <ligand>
        <name>NAD(+)</name>
        <dbReference type="ChEBI" id="CHEBI:57540"/>
    </ligand>
</feature>
<reference evidence="9 10" key="1">
    <citation type="journal article" date="2014" name="PLoS ONE">
        <title>Identification and Characterization of a New Erythromycin Biosynthetic Gene Cluster in Actinopolyspora erythraea YIM90600, a Novel Erythronolide-Producing Halophilic Actinomycete Isolated from Salt Field.</title>
        <authorList>
            <person name="Chen D."/>
            <person name="Feng J."/>
            <person name="Huang L."/>
            <person name="Zhang Q."/>
            <person name="Wu J."/>
            <person name="Zhu X."/>
            <person name="Duan Y."/>
            <person name="Xu Z."/>
        </authorList>
    </citation>
    <scope>NUCLEOTIDE SEQUENCE [LARGE SCALE GENOMIC DNA]</scope>
    <source>
        <strain evidence="9 10">YIM90600</strain>
    </source>
</reference>
<evidence type="ECO:0000256" key="4">
    <source>
        <dbReference type="PIRSR" id="PIRSR000350-3"/>
    </source>
</evidence>
<dbReference type="Pfam" id="PF02852">
    <property type="entry name" value="Pyr_redox_dim"/>
    <property type="match status" value="1"/>
</dbReference>
<evidence type="ECO:0000259" key="6">
    <source>
        <dbReference type="Pfam" id="PF02852"/>
    </source>
</evidence>
<evidence type="ECO:0000256" key="2">
    <source>
        <dbReference type="ARBA" id="ARBA00022630"/>
    </source>
</evidence>
<dbReference type="GO" id="GO:0003955">
    <property type="term" value="F:NAD(P)H dehydrogenase (quinone) activity"/>
    <property type="evidence" value="ECO:0007669"/>
    <property type="project" value="TreeGrafter"/>
</dbReference>
<dbReference type="PIRSF" id="PIRSF000350">
    <property type="entry name" value="Mercury_reductase_MerA"/>
    <property type="match status" value="1"/>
</dbReference>
<dbReference type="InterPro" id="IPR016156">
    <property type="entry name" value="FAD/NAD-linked_Rdtase_dimer_sf"/>
</dbReference>
<evidence type="ECO:0000313" key="9">
    <source>
        <dbReference type="EMBL" id="KGI83016.1"/>
    </source>
</evidence>
<dbReference type="PANTHER" id="PTHR43014">
    <property type="entry name" value="MERCURIC REDUCTASE"/>
    <property type="match status" value="1"/>
</dbReference>
<keyword evidence="4" id="KW-0547">Nucleotide-binding</keyword>
<dbReference type="HOGENOM" id="CLU_016755_1_3_11"/>
<feature type="binding site" evidence="4">
    <location>
        <position position="116"/>
    </location>
    <ligand>
        <name>FAD</name>
        <dbReference type="ChEBI" id="CHEBI:57692"/>
    </ligand>
</feature>
<proteinExistence type="inferred from homology"/>
<dbReference type="Proteomes" id="UP000215043">
    <property type="component" value="Chromosome"/>
</dbReference>
<gene>
    <name evidence="8" type="ORF">CDG81_00235</name>
    <name evidence="9" type="ORF">IL38_01430</name>
</gene>
<organism evidence="8 11">
    <name type="scientific">Actinopolyspora erythraea</name>
    <dbReference type="NCBI Taxonomy" id="414996"/>
    <lineage>
        <taxon>Bacteria</taxon>
        <taxon>Bacillati</taxon>
        <taxon>Actinomycetota</taxon>
        <taxon>Actinomycetes</taxon>
        <taxon>Actinopolysporales</taxon>
        <taxon>Actinopolysporaceae</taxon>
        <taxon>Actinopolyspora</taxon>
    </lineage>
</organism>
<dbReference type="AlphaFoldDB" id="A0A099DAY6"/>
<feature type="domain" description="Pyridine nucleotide-disulphide oxidoreductase dimerisation" evidence="6">
    <location>
        <begin position="344"/>
        <end position="451"/>
    </location>
</feature>
<feature type="disulfide bond" description="Redox-active" evidence="5">
    <location>
        <begin position="43"/>
        <end position="48"/>
    </location>
</feature>
<evidence type="ECO:0000256" key="1">
    <source>
        <dbReference type="ARBA" id="ARBA00007532"/>
    </source>
</evidence>
<dbReference type="EMBL" id="CP022752">
    <property type="protein sequence ID" value="ASU77018.1"/>
    <property type="molecule type" value="Genomic_DNA"/>
</dbReference>
<reference evidence="8 11" key="2">
    <citation type="submission" date="2017-08" db="EMBL/GenBank/DDBJ databases">
        <title>The complete genome sequence of moderately halophilic actinomycete Actinopolyspora erythraea YIM 90600, the producer of novel erythromycin, novel actinopolysporins A-C and tubercidin.</title>
        <authorList>
            <person name="Yin M."/>
            <person name="Tang S."/>
        </authorList>
    </citation>
    <scope>NUCLEOTIDE SEQUENCE [LARGE SCALE GENOMIC DNA]</scope>
    <source>
        <strain evidence="8 11">YIM 90600</strain>
    </source>
</reference>
<dbReference type="OrthoDB" id="4763248at2"/>
<name>A0A099DAY6_9ACTN</name>
<dbReference type="Proteomes" id="UP000029737">
    <property type="component" value="Unassembled WGS sequence"/>
</dbReference>
<keyword evidence="10" id="KW-1185">Reference proteome</keyword>
<dbReference type="PRINTS" id="PR00368">
    <property type="entry name" value="FADPNR"/>
</dbReference>
<dbReference type="InterPro" id="IPR036188">
    <property type="entry name" value="FAD/NAD-bd_sf"/>
</dbReference>
<keyword evidence="2" id="KW-0285">Flavoprotein</keyword>
<dbReference type="KEGG" id="aey:CDG81_00235"/>
<feature type="binding site" evidence="4">
    <location>
        <position position="205"/>
    </location>
    <ligand>
        <name>NAD(+)</name>
        <dbReference type="ChEBI" id="CHEBI:57540"/>
    </ligand>
</feature>
<evidence type="ECO:0000313" key="8">
    <source>
        <dbReference type="EMBL" id="ASU77018.1"/>
    </source>
</evidence>
<dbReference type="eggNOG" id="COG1249">
    <property type="taxonomic scope" value="Bacteria"/>
</dbReference>
<evidence type="ECO:0000313" key="10">
    <source>
        <dbReference type="Proteomes" id="UP000029737"/>
    </source>
</evidence>
<dbReference type="SUPFAM" id="SSF51905">
    <property type="entry name" value="FAD/NAD(P)-binding domain"/>
    <property type="match status" value="1"/>
</dbReference>
<feature type="binding site" evidence="4">
    <location>
        <position position="308"/>
    </location>
    <ligand>
        <name>FAD</name>
        <dbReference type="ChEBI" id="CHEBI:57692"/>
    </ligand>
</feature>
<accession>A0A099DAY6</accession>
<keyword evidence="3 4" id="KW-0274">FAD</keyword>
<dbReference type="Gene3D" id="3.30.390.30">
    <property type="match status" value="1"/>
</dbReference>
<dbReference type="Gene3D" id="3.50.50.60">
    <property type="entry name" value="FAD/NAD(P)-binding domain"/>
    <property type="match status" value="2"/>
</dbReference>
<dbReference type="InterPro" id="IPR004099">
    <property type="entry name" value="Pyr_nucl-diS_OxRdtase_dimer"/>
</dbReference>
<dbReference type="RefSeq" id="WP_043569569.1">
    <property type="nucleotide sequence ID" value="NZ_CP022752.1"/>
</dbReference>
<keyword evidence="4" id="KW-0520">NAD</keyword>
<evidence type="ECO:0000256" key="5">
    <source>
        <dbReference type="PIRSR" id="PIRSR000350-4"/>
    </source>
</evidence>
<dbReference type="Pfam" id="PF07992">
    <property type="entry name" value="Pyr_redox_2"/>
    <property type="match status" value="1"/>
</dbReference>
<dbReference type="InterPro" id="IPR001100">
    <property type="entry name" value="Pyr_nuc-diS_OxRdtase"/>
</dbReference>
<feature type="binding site" evidence="4">
    <location>
        <begin position="182"/>
        <end position="189"/>
    </location>
    <ligand>
        <name>NAD(+)</name>
        <dbReference type="ChEBI" id="CHEBI:57540"/>
    </ligand>
</feature>
<dbReference type="PANTHER" id="PTHR43014:SF2">
    <property type="entry name" value="MERCURIC REDUCTASE"/>
    <property type="match status" value="1"/>
</dbReference>
<dbReference type="InterPro" id="IPR023753">
    <property type="entry name" value="FAD/NAD-binding_dom"/>
</dbReference>
<dbReference type="GO" id="GO:0050660">
    <property type="term" value="F:flavin adenine dinucleotide binding"/>
    <property type="evidence" value="ECO:0007669"/>
    <property type="project" value="TreeGrafter"/>
</dbReference>
<comment type="similarity">
    <text evidence="1">Belongs to the class-I pyridine nucleotide-disulfide oxidoreductase family.</text>
</comment>
<evidence type="ECO:0000256" key="3">
    <source>
        <dbReference type="ARBA" id="ARBA00022827"/>
    </source>
</evidence>
<dbReference type="EMBL" id="JPMV01000005">
    <property type="protein sequence ID" value="KGI83016.1"/>
    <property type="molecule type" value="Genomic_DNA"/>
</dbReference>
<evidence type="ECO:0000313" key="11">
    <source>
        <dbReference type="Proteomes" id="UP000215043"/>
    </source>
</evidence>
<feature type="binding site" evidence="4">
    <location>
        <position position="52"/>
    </location>
    <ligand>
        <name>FAD</name>
        <dbReference type="ChEBI" id="CHEBI:57692"/>
    </ligand>
</feature>
<sequence>MAEDEVDAVVVGMGPGGEDVAGRLATAGLNVVGVDNRLVGGECPYFACIPTKMMVRGAGALAEAGRVPLLAGTASVRPDWTPVADRIRDEATTDWDDRIAVRRFEDTGGRFVRGFGRLTGPGEVTVTTAEGERVFRPRRAIVLNPGTDPAVPPIEGLRQTPFWTNREAVRARALPESMVVLGAGPVGAEFAQVFARFGVDTTVVEAAPRVLPGGEPEASETITEVFTNEGITVRTGTSARRVRYQDGRFTVELDSGQSPSAEHLLVATGRHTDLAALGVGSLGLDESANTIEVDERMRAAEGVWAVGDVTGHGAFTHTSVYQARIAAEDILGRGELTADYRALPAVAFTDPEAASVGLTEAQARRQGFPVRTAVTGIPSSARGWIHKAGNEGLLKLVADTERDVLLGATAVAPLGGEILGAFTVAVHTQVHLAQLRRMIFAYPTFHRAIEAALDELVD</sequence>
<comment type="cofactor">
    <cofactor evidence="4">
        <name>FAD</name>
        <dbReference type="ChEBI" id="CHEBI:57692"/>
    </cofactor>
    <text evidence="4">Binds 1 FAD per subunit.</text>
</comment>
<protein>
    <submittedName>
        <fullName evidence="8">Pyridine nucleotide-disulfide oxidoreductase</fullName>
    </submittedName>
</protein>
<feature type="domain" description="FAD/NAD(P)-binding" evidence="7">
    <location>
        <begin position="7"/>
        <end position="323"/>
    </location>
</feature>
<dbReference type="SUPFAM" id="SSF55424">
    <property type="entry name" value="FAD/NAD-linked reductases, dimerisation (C-terminal) domain"/>
    <property type="match status" value="1"/>
</dbReference>
<evidence type="ECO:0000259" key="7">
    <source>
        <dbReference type="Pfam" id="PF07992"/>
    </source>
</evidence>